<dbReference type="RefSeq" id="WP_345472406.1">
    <property type="nucleotide sequence ID" value="NZ_CP125942.1"/>
</dbReference>
<feature type="transmembrane region" description="Helical" evidence="1">
    <location>
        <begin position="12"/>
        <end position="32"/>
    </location>
</feature>
<evidence type="ECO:0008006" key="4">
    <source>
        <dbReference type="Google" id="ProtNLM"/>
    </source>
</evidence>
<dbReference type="Proteomes" id="UP001486888">
    <property type="component" value="Chromosome"/>
</dbReference>
<dbReference type="KEGG" id="gey:QMQ05_01480"/>
<organism evidence="2 3">
    <name type="scientific">Glutamicibacter ectropisis</name>
    <dbReference type="NCBI Taxonomy" id="3046593"/>
    <lineage>
        <taxon>Bacteria</taxon>
        <taxon>Bacillati</taxon>
        <taxon>Actinomycetota</taxon>
        <taxon>Actinomycetes</taxon>
        <taxon>Micrococcales</taxon>
        <taxon>Micrococcaceae</taxon>
        <taxon>Glutamicibacter</taxon>
    </lineage>
</organism>
<sequence>MRETELKFSRVIINSLLFSILVPLLVAIASLIDPERNSISQAFLGYVVFYAPFSLPGAVALTAVSVIVFMVGLKRWRNSISALASFVAVFIVGLLAALAVGQFQALDILSVVIAATCLGSLAGPIGALTHKDSNLM</sequence>
<protein>
    <recommendedName>
        <fullName evidence="4">Major facilitator superfamily (MFS) profile domain-containing protein</fullName>
    </recommendedName>
</protein>
<feature type="transmembrane region" description="Helical" evidence="1">
    <location>
        <begin position="80"/>
        <end position="102"/>
    </location>
</feature>
<evidence type="ECO:0000313" key="3">
    <source>
        <dbReference type="Proteomes" id="UP001486888"/>
    </source>
</evidence>
<dbReference type="EMBL" id="CP125942">
    <property type="protein sequence ID" value="XAO46246.1"/>
    <property type="molecule type" value="Genomic_DNA"/>
</dbReference>
<keyword evidence="3" id="KW-1185">Reference proteome</keyword>
<feature type="transmembrane region" description="Helical" evidence="1">
    <location>
        <begin position="44"/>
        <end position="73"/>
    </location>
</feature>
<keyword evidence="1" id="KW-0472">Membrane</keyword>
<feature type="transmembrane region" description="Helical" evidence="1">
    <location>
        <begin position="108"/>
        <end position="128"/>
    </location>
</feature>
<reference evidence="2 3" key="1">
    <citation type="submission" date="2023-05" db="EMBL/GenBank/DDBJ databases">
        <title>Glutamicibacter sp. B1, complete genome.</title>
        <authorList>
            <person name="Long Y.H."/>
            <person name="Fang T."/>
            <person name="Li X.Y."/>
        </authorList>
    </citation>
    <scope>NUCLEOTIDE SEQUENCE [LARGE SCALE GENOMIC DNA]</scope>
    <source>
        <strain evidence="2 3">B1</strain>
    </source>
</reference>
<name>A0AAU6WGA2_9MICC</name>
<evidence type="ECO:0000256" key="1">
    <source>
        <dbReference type="SAM" id="Phobius"/>
    </source>
</evidence>
<proteinExistence type="predicted"/>
<dbReference type="AlphaFoldDB" id="A0AAU6WGA2"/>
<keyword evidence="1" id="KW-0812">Transmembrane</keyword>
<gene>
    <name evidence="2" type="ORF">QMQ05_01480</name>
</gene>
<accession>A0AAU6WGA2</accession>
<keyword evidence="1" id="KW-1133">Transmembrane helix</keyword>
<evidence type="ECO:0000313" key="2">
    <source>
        <dbReference type="EMBL" id="XAO46246.1"/>
    </source>
</evidence>